<feature type="coiled-coil region" evidence="11">
    <location>
        <begin position="659"/>
        <end position="702"/>
    </location>
</feature>
<dbReference type="Proteomes" id="UP000000314">
    <property type="component" value="Chromosome 1"/>
</dbReference>
<organism evidence="13 14">
    <name type="scientific">Komagataella phaffii (strain GS115 / ATCC 20864)</name>
    <name type="common">Yeast</name>
    <name type="synonym">Pichia pastoris</name>
    <dbReference type="NCBI Taxonomy" id="644223"/>
    <lineage>
        <taxon>Eukaryota</taxon>
        <taxon>Fungi</taxon>
        <taxon>Dikarya</taxon>
        <taxon>Ascomycota</taxon>
        <taxon>Saccharomycotina</taxon>
        <taxon>Pichiomycetes</taxon>
        <taxon>Pichiales</taxon>
        <taxon>Pichiaceae</taxon>
        <taxon>Komagataella</taxon>
    </lineage>
</organism>
<dbReference type="InterPro" id="IPR014729">
    <property type="entry name" value="Rossmann-like_a/b/a_fold"/>
</dbReference>
<dbReference type="CDD" id="cd00672">
    <property type="entry name" value="CysRS_core"/>
    <property type="match status" value="1"/>
</dbReference>
<evidence type="ECO:0000256" key="9">
    <source>
        <dbReference type="ARBA" id="ARBA00023146"/>
    </source>
</evidence>
<dbReference type="HAMAP" id="MF_00041">
    <property type="entry name" value="Cys_tRNA_synth"/>
    <property type="match status" value="1"/>
</dbReference>
<dbReference type="Gene3D" id="3.40.50.620">
    <property type="entry name" value="HUPs"/>
    <property type="match status" value="2"/>
</dbReference>
<evidence type="ECO:0000256" key="2">
    <source>
        <dbReference type="ARBA" id="ARBA00012832"/>
    </source>
</evidence>
<evidence type="ECO:0000313" key="13">
    <source>
        <dbReference type="EMBL" id="CAY68366.1"/>
    </source>
</evidence>
<keyword evidence="9" id="KW-0030">Aminoacyl-tRNA synthetase</keyword>
<dbReference type="GeneID" id="8197098"/>
<dbReference type="CDD" id="cd22249">
    <property type="entry name" value="UDM1_RNF168_RNF169-like"/>
    <property type="match status" value="1"/>
</dbReference>
<keyword evidence="5" id="KW-0547">Nucleotide-binding</keyword>
<dbReference type="GO" id="GO:0004817">
    <property type="term" value="F:cysteine-tRNA ligase activity"/>
    <property type="evidence" value="ECO:0007669"/>
    <property type="project" value="UniProtKB-EC"/>
</dbReference>
<evidence type="ECO:0000256" key="5">
    <source>
        <dbReference type="ARBA" id="ARBA00022741"/>
    </source>
</evidence>
<dbReference type="EMBL" id="FN392319">
    <property type="protein sequence ID" value="CAY68366.1"/>
    <property type="molecule type" value="Genomic_DNA"/>
</dbReference>
<dbReference type="SUPFAM" id="SSF47323">
    <property type="entry name" value="Anticodon-binding domain of a subclass of class I aminoacyl-tRNA synthetases"/>
    <property type="match status" value="1"/>
</dbReference>
<feature type="domain" description="tRNA synthetases class I catalytic" evidence="12">
    <location>
        <begin position="53"/>
        <end position="464"/>
    </location>
</feature>
<reference evidence="13 14" key="1">
    <citation type="journal article" date="2009" name="Nat. Biotechnol.">
        <title>Genome sequence of the recombinant protein production host Pichia pastoris.</title>
        <authorList>
            <person name="De Schutter K."/>
            <person name="Lin Y.C."/>
            <person name="Tiels P."/>
            <person name="Van Hecke A."/>
            <person name="Glinka S."/>
            <person name="Weber-Lehmann J."/>
            <person name="Rouze P."/>
            <person name="Van de Peer Y."/>
            <person name="Callewaert N."/>
        </authorList>
    </citation>
    <scope>NUCLEOTIDE SEQUENCE [LARGE SCALE GENOMIC DNA]</scope>
    <source>
        <strain evidence="14">GS115 / ATCC 20864</strain>
    </source>
</reference>
<comment type="cofactor">
    <cofactor evidence="1">
        <name>Zn(2+)</name>
        <dbReference type="ChEBI" id="CHEBI:29105"/>
    </cofactor>
</comment>
<evidence type="ECO:0000256" key="6">
    <source>
        <dbReference type="ARBA" id="ARBA00022833"/>
    </source>
</evidence>
<dbReference type="SUPFAM" id="SSF52374">
    <property type="entry name" value="Nucleotidylyl transferase"/>
    <property type="match status" value="1"/>
</dbReference>
<gene>
    <name evidence="13" type="ordered locus">PAS_chr1-4_0514</name>
</gene>
<keyword evidence="14" id="KW-1185">Reference proteome</keyword>
<dbReference type="NCBIfam" id="TIGR00435">
    <property type="entry name" value="cysS"/>
    <property type="match status" value="1"/>
</dbReference>
<evidence type="ECO:0000259" key="12">
    <source>
        <dbReference type="Pfam" id="PF01406"/>
    </source>
</evidence>
<proteinExistence type="inferred from homology"/>
<dbReference type="KEGG" id="ppa:PAS_chr1-4_0514"/>
<keyword evidence="8" id="KW-0648">Protein biosynthesis</keyword>
<evidence type="ECO:0000256" key="3">
    <source>
        <dbReference type="ARBA" id="ARBA00022598"/>
    </source>
</evidence>
<dbReference type="Pfam" id="PF01406">
    <property type="entry name" value="tRNA-synt_1e"/>
    <property type="match status" value="1"/>
</dbReference>
<dbReference type="GO" id="GO:0046872">
    <property type="term" value="F:metal ion binding"/>
    <property type="evidence" value="ECO:0007669"/>
    <property type="project" value="UniProtKB-KW"/>
</dbReference>
<evidence type="ECO:0000313" key="14">
    <source>
        <dbReference type="Proteomes" id="UP000000314"/>
    </source>
</evidence>
<dbReference type="AlphaFoldDB" id="C4QYP2"/>
<dbReference type="PANTHER" id="PTHR10890:SF3">
    <property type="entry name" value="CYSTEINE--TRNA LIGASE, CYTOPLASMIC"/>
    <property type="match status" value="1"/>
</dbReference>
<dbReference type="InterPro" id="IPR009080">
    <property type="entry name" value="tRNAsynth_Ia_anticodon-bd"/>
</dbReference>
<evidence type="ECO:0000256" key="7">
    <source>
        <dbReference type="ARBA" id="ARBA00022840"/>
    </source>
</evidence>
<evidence type="ECO:0000256" key="1">
    <source>
        <dbReference type="ARBA" id="ARBA00001947"/>
    </source>
</evidence>
<dbReference type="STRING" id="644223.C4QYP2"/>
<keyword evidence="4" id="KW-0479">Metal-binding</keyword>
<keyword evidence="6" id="KW-0862">Zinc</keyword>
<dbReference type="GO" id="GO:0005524">
    <property type="term" value="F:ATP binding"/>
    <property type="evidence" value="ECO:0007669"/>
    <property type="project" value="UniProtKB-KW"/>
</dbReference>
<dbReference type="OMA" id="FHNDMKS"/>
<evidence type="ECO:0000256" key="11">
    <source>
        <dbReference type="SAM" id="Coils"/>
    </source>
</evidence>
<dbReference type="InterPro" id="IPR024909">
    <property type="entry name" value="Cys-tRNA/MSH_ligase"/>
</dbReference>
<dbReference type="OrthoDB" id="438179at2759"/>
<dbReference type="FunCoup" id="C4QYP2">
    <property type="interactions" value="951"/>
</dbReference>
<dbReference type="HOGENOM" id="CLU_013528_3_1_1"/>
<evidence type="ECO:0000256" key="4">
    <source>
        <dbReference type="ARBA" id="ARBA00022723"/>
    </source>
</evidence>
<dbReference type="Gene3D" id="1.20.120.1910">
    <property type="entry name" value="Cysteine-tRNA ligase, C-terminal anti-codon recognition domain"/>
    <property type="match status" value="1"/>
</dbReference>
<dbReference type="RefSeq" id="XP_002490646.1">
    <property type="nucleotide sequence ID" value="XM_002490601.1"/>
</dbReference>
<dbReference type="eggNOG" id="KOG2007">
    <property type="taxonomic scope" value="Eukaryota"/>
</dbReference>
<dbReference type="InParanoid" id="C4QYP2"/>
<dbReference type="GO" id="GO:0005739">
    <property type="term" value="C:mitochondrion"/>
    <property type="evidence" value="ECO:0007669"/>
    <property type="project" value="EnsemblFungi"/>
</dbReference>
<keyword evidence="11" id="KW-0175">Coiled coil</keyword>
<dbReference type="InterPro" id="IPR015803">
    <property type="entry name" value="Cys-tRNA-ligase"/>
</dbReference>
<accession>C4QYP2</accession>
<dbReference type="PRINTS" id="PR00983">
    <property type="entry name" value="TRNASYNTHCYS"/>
</dbReference>
<sequence>MNIRPWKRNTFYIIRNFHTQMSQPAWNQPTQKVERPVLKLFNSLTRTKVPFIPTNANEVTWYSCGPTVYDSSHMGHARNYVTIDINRRILQDFFGYNIKFVQNVTDIDDKIILKARQEYLFKEFSKKYSEITNELKQFALGSWNSYVAKNLTDFKGDSSNFESWAQSLNIAEKAVDNPKIPMHITAAKKALKTSSDLNEYLENIKDVVVPELDKLYGSTVTDPEIFKQTSSYWEQRYDEDMERLNILPATVTTRVSEYVPEIVEFVQGIIDRGYAYVTKDGSVYFDTTQFDTNEKHDYAKLQPWNKADLELLKEGEGSLSSNDGKRNSADFALWKSSKPGEPSWKSPWGQGRPGWHIECSVMASDITGESMDIHSGGIDLAFPHHDNELAQSEARFDCKQWVNYFLHTGHLHIEGQKMSKSLKNFITIDEALSKYSARQLRLCFALVQWNNQLDFKESLLNEVRSIEATFNNFFNNVRGLNNDYNSKLASGQIISKKFGPAEKNLLTKLSEVQAKVYSSFCDNLSTPQVVRSLLDLIQESNNYISAIGTEIRVQPLLQTAFYITRILSVLGFQNRPDNLGWINEDQQDGQGSNREDTVLPFVQALSSFRDFVRKSAISKDDYKVFLDATDKIRDVDLLKLGVVLDDRNGQNALIKFITEAEKQELIRQQEEKEIQAQEKLQKKLQQIKLKEAKENERREKAKLSPLEMFKQGDYASLYTAWDDNGLPIKDAQGNEVTKSARKKLTKLQDQQRKLHEEFNGH</sequence>
<dbReference type="GO" id="GO:0005829">
    <property type="term" value="C:cytosol"/>
    <property type="evidence" value="ECO:0007669"/>
    <property type="project" value="EnsemblFungi"/>
</dbReference>
<protein>
    <recommendedName>
        <fullName evidence="2">cysteine--tRNA ligase</fullName>
        <ecNumber evidence="2">6.1.1.16</ecNumber>
    </recommendedName>
    <alternativeName>
        <fullName evidence="10">Cysteinyl-tRNA synthetase</fullName>
    </alternativeName>
</protein>
<dbReference type="InterPro" id="IPR032678">
    <property type="entry name" value="tRNA-synt_1_cat_dom"/>
</dbReference>
<keyword evidence="7" id="KW-0067">ATP-binding</keyword>
<name>C4QYP2_KOMPG</name>
<dbReference type="GO" id="GO:1990825">
    <property type="term" value="F:sequence-specific mRNA binding"/>
    <property type="evidence" value="ECO:0007669"/>
    <property type="project" value="EnsemblFungi"/>
</dbReference>
<evidence type="ECO:0000256" key="10">
    <source>
        <dbReference type="ARBA" id="ARBA00031499"/>
    </source>
</evidence>
<dbReference type="GO" id="GO:0006423">
    <property type="term" value="P:cysteinyl-tRNA aminoacylation"/>
    <property type="evidence" value="ECO:0007669"/>
    <property type="project" value="EnsemblFungi"/>
</dbReference>
<dbReference type="EC" id="6.1.1.16" evidence="2"/>
<keyword evidence="3" id="KW-0436">Ligase</keyword>
<dbReference type="PANTHER" id="PTHR10890">
    <property type="entry name" value="CYSTEINYL-TRNA SYNTHETASE"/>
    <property type="match status" value="1"/>
</dbReference>
<evidence type="ECO:0000256" key="8">
    <source>
        <dbReference type="ARBA" id="ARBA00022917"/>
    </source>
</evidence>